<protein>
    <recommendedName>
        <fullName evidence="9">trypsin</fullName>
        <ecNumber evidence="9">3.4.21.4</ecNumber>
    </recommendedName>
</protein>
<evidence type="ECO:0000313" key="12">
    <source>
        <dbReference type="Ensembl" id="ENSKMAP00000006585.1"/>
    </source>
</evidence>
<dbReference type="FunFam" id="2.40.10.10:FF:000005">
    <property type="entry name" value="Serine protease 37"/>
    <property type="match status" value="1"/>
</dbReference>
<feature type="domain" description="Peptidase S1" evidence="11">
    <location>
        <begin position="23"/>
        <end position="237"/>
    </location>
</feature>
<dbReference type="EC" id="3.4.21.4" evidence="9"/>
<dbReference type="Ensembl" id="ENSKMAT00000006693.1">
    <property type="protein sequence ID" value="ENSKMAP00000006585.1"/>
    <property type="gene ID" value="ENSKMAG00000004915.1"/>
</dbReference>
<proteinExistence type="predicted"/>
<dbReference type="CDD" id="cd00190">
    <property type="entry name" value="Tryp_SPc"/>
    <property type="match status" value="1"/>
</dbReference>
<dbReference type="GO" id="GO:0004252">
    <property type="term" value="F:serine-type endopeptidase activity"/>
    <property type="evidence" value="ECO:0007669"/>
    <property type="project" value="UniProtKB-EC"/>
</dbReference>
<dbReference type="GeneTree" id="ENSGT01030000234551"/>
<dbReference type="PROSITE" id="PS50240">
    <property type="entry name" value="TRYPSIN_DOM"/>
    <property type="match status" value="1"/>
</dbReference>
<keyword evidence="6" id="KW-0865">Zymogen</keyword>
<dbReference type="PROSITE" id="PS00135">
    <property type="entry name" value="TRYPSIN_SER"/>
    <property type="match status" value="1"/>
</dbReference>
<sequence>HYKHCKLIYLTVVNNARLHAGRVIGGHEAKKHSRPYMVLLEMHNLGGTKTFCGGFLLNENFMMTAAHCQANSYSVKLGLHNKQDHIDDTISVQKAFPHTEYDSATYNNDIMLLKLSPKVNINDNVKPIALADHDTEFLPQNCSVSGWGETNWTTKLLPSKLMEINVTLKDDVLCKNAKSYCSVGNTGPGQGDSGGPLVCEDGRAFGVVSSFFRINDTAKFRYTKIPDFQDWIKSTMKKALKMNQ</sequence>
<keyword evidence="4 10" id="KW-0378">Hydrolase</keyword>
<dbReference type="AlphaFoldDB" id="A0A3Q2ZTR6"/>
<dbReference type="InterPro" id="IPR018114">
    <property type="entry name" value="TRYPSIN_HIS"/>
</dbReference>
<keyword evidence="3" id="KW-0732">Signal</keyword>
<keyword evidence="13" id="KW-1185">Reference proteome</keyword>
<evidence type="ECO:0000256" key="7">
    <source>
        <dbReference type="ARBA" id="ARBA00023157"/>
    </source>
</evidence>
<dbReference type="SUPFAM" id="SSF50494">
    <property type="entry name" value="Trypsin-like serine proteases"/>
    <property type="match status" value="1"/>
</dbReference>
<dbReference type="InterPro" id="IPR001254">
    <property type="entry name" value="Trypsin_dom"/>
</dbReference>
<dbReference type="Proteomes" id="UP000264800">
    <property type="component" value="Unplaced"/>
</dbReference>
<evidence type="ECO:0000256" key="9">
    <source>
        <dbReference type="ARBA" id="ARBA00038868"/>
    </source>
</evidence>
<evidence type="ECO:0000313" key="13">
    <source>
        <dbReference type="Proteomes" id="UP000264800"/>
    </source>
</evidence>
<dbReference type="PROSITE" id="PS00134">
    <property type="entry name" value="TRYPSIN_HIS"/>
    <property type="match status" value="1"/>
</dbReference>
<evidence type="ECO:0000256" key="5">
    <source>
        <dbReference type="ARBA" id="ARBA00022825"/>
    </source>
</evidence>
<dbReference type="InterPro" id="IPR043504">
    <property type="entry name" value="Peptidase_S1_PA_chymotrypsin"/>
</dbReference>
<dbReference type="InterPro" id="IPR001314">
    <property type="entry name" value="Peptidase_S1A"/>
</dbReference>
<evidence type="ECO:0000256" key="1">
    <source>
        <dbReference type="ARBA" id="ARBA00004239"/>
    </source>
</evidence>
<evidence type="ECO:0000256" key="8">
    <source>
        <dbReference type="ARBA" id="ARBA00036320"/>
    </source>
</evidence>
<dbReference type="PANTHER" id="PTHR24271">
    <property type="entry name" value="KALLIKREIN-RELATED"/>
    <property type="match status" value="1"/>
</dbReference>
<dbReference type="Pfam" id="PF00089">
    <property type="entry name" value="Trypsin"/>
    <property type="match status" value="1"/>
</dbReference>
<accession>A0A3Q2ZTR6</accession>
<dbReference type="InterPro" id="IPR033116">
    <property type="entry name" value="TRYPSIN_SER"/>
</dbReference>
<evidence type="ECO:0000256" key="10">
    <source>
        <dbReference type="RuleBase" id="RU363034"/>
    </source>
</evidence>
<dbReference type="Gene3D" id="2.40.10.10">
    <property type="entry name" value="Trypsin-like serine proteases"/>
    <property type="match status" value="2"/>
</dbReference>
<keyword evidence="7" id="KW-1015">Disulfide bond</keyword>
<evidence type="ECO:0000256" key="3">
    <source>
        <dbReference type="ARBA" id="ARBA00022729"/>
    </source>
</evidence>
<evidence type="ECO:0000256" key="6">
    <source>
        <dbReference type="ARBA" id="ARBA00023145"/>
    </source>
</evidence>
<dbReference type="InterPro" id="IPR009003">
    <property type="entry name" value="Peptidase_S1_PA"/>
</dbReference>
<evidence type="ECO:0000256" key="2">
    <source>
        <dbReference type="ARBA" id="ARBA00022670"/>
    </source>
</evidence>
<name>A0A3Q2ZTR6_KRYMA</name>
<dbReference type="GO" id="GO:0006508">
    <property type="term" value="P:proteolysis"/>
    <property type="evidence" value="ECO:0007669"/>
    <property type="project" value="UniProtKB-KW"/>
</dbReference>
<dbReference type="PRINTS" id="PR00722">
    <property type="entry name" value="CHYMOTRYPSIN"/>
</dbReference>
<evidence type="ECO:0000256" key="4">
    <source>
        <dbReference type="ARBA" id="ARBA00022801"/>
    </source>
</evidence>
<keyword evidence="2 10" id="KW-0645">Protease</keyword>
<comment type="catalytic activity">
    <reaction evidence="8">
        <text>Preferential cleavage: Arg-|-Xaa, Lys-|-Xaa.</text>
        <dbReference type="EC" id="3.4.21.4"/>
    </reaction>
</comment>
<keyword evidence="5 10" id="KW-0720">Serine protease</keyword>
<dbReference type="GO" id="GO:0005576">
    <property type="term" value="C:extracellular region"/>
    <property type="evidence" value="ECO:0007669"/>
    <property type="project" value="UniProtKB-SubCell"/>
</dbReference>
<dbReference type="SMART" id="SM00020">
    <property type="entry name" value="Tryp_SPc"/>
    <property type="match status" value="1"/>
</dbReference>
<dbReference type="OMA" id="GHETVPH"/>
<reference evidence="12" key="1">
    <citation type="submission" date="2025-08" db="UniProtKB">
        <authorList>
            <consortium name="Ensembl"/>
        </authorList>
    </citation>
    <scope>IDENTIFICATION</scope>
</reference>
<dbReference type="PANTHER" id="PTHR24271:SF81">
    <property type="entry name" value="GRANZYME B"/>
    <property type="match status" value="1"/>
</dbReference>
<comment type="subcellular location">
    <subcellularLocation>
        <location evidence="1">Secreted</location>
        <location evidence="1">Extracellular space</location>
    </subcellularLocation>
</comment>
<reference evidence="12" key="2">
    <citation type="submission" date="2025-09" db="UniProtKB">
        <authorList>
            <consortium name="Ensembl"/>
        </authorList>
    </citation>
    <scope>IDENTIFICATION</scope>
</reference>
<organism evidence="12 13">
    <name type="scientific">Kryptolebias marmoratus</name>
    <name type="common">Mangrove killifish</name>
    <name type="synonym">Rivulus marmoratus</name>
    <dbReference type="NCBI Taxonomy" id="37003"/>
    <lineage>
        <taxon>Eukaryota</taxon>
        <taxon>Metazoa</taxon>
        <taxon>Chordata</taxon>
        <taxon>Craniata</taxon>
        <taxon>Vertebrata</taxon>
        <taxon>Euteleostomi</taxon>
        <taxon>Actinopterygii</taxon>
        <taxon>Neopterygii</taxon>
        <taxon>Teleostei</taxon>
        <taxon>Neoteleostei</taxon>
        <taxon>Acanthomorphata</taxon>
        <taxon>Ovalentaria</taxon>
        <taxon>Atherinomorphae</taxon>
        <taxon>Cyprinodontiformes</taxon>
        <taxon>Rivulidae</taxon>
        <taxon>Kryptolebias</taxon>
    </lineage>
</organism>
<evidence type="ECO:0000259" key="11">
    <source>
        <dbReference type="PROSITE" id="PS50240"/>
    </source>
</evidence>